<dbReference type="OrthoDB" id="413572at2759"/>
<dbReference type="AlphaFoldDB" id="A0A9W4I834"/>
<proteinExistence type="predicted"/>
<sequence length="51" mass="6106">MEPRNPPGRFFGENPRERRPKPRKSPQRQKNSLIRIRLVLRSKSVPRPTPF</sequence>
<evidence type="ECO:0000256" key="1">
    <source>
        <dbReference type="SAM" id="MobiDB-lite"/>
    </source>
</evidence>
<reference evidence="2" key="1">
    <citation type="submission" date="2021-07" db="EMBL/GenBank/DDBJ databases">
        <authorList>
            <person name="Branca A.L. A."/>
        </authorList>
    </citation>
    <scope>NUCLEOTIDE SEQUENCE</scope>
</reference>
<evidence type="ECO:0000313" key="2">
    <source>
        <dbReference type="EMBL" id="CAG8238666.1"/>
    </source>
</evidence>
<feature type="region of interest" description="Disordered" evidence="1">
    <location>
        <begin position="1"/>
        <end position="51"/>
    </location>
</feature>
<dbReference type="Proteomes" id="UP001152646">
    <property type="component" value="Unassembled WGS sequence"/>
</dbReference>
<organism evidence="2 3">
    <name type="scientific">Penicillium salamii</name>
    <dbReference type="NCBI Taxonomy" id="1612424"/>
    <lineage>
        <taxon>Eukaryota</taxon>
        <taxon>Fungi</taxon>
        <taxon>Dikarya</taxon>
        <taxon>Ascomycota</taxon>
        <taxon>Pezizomycotina</taxon>
        <taxon>Eurotiomycetes</taxon>
        <taxon>Eurotiomycetidae</taxon>
        <taxon>Eurotiales</taxon>
        <taxon>Aspergillaceae</taxon>
        <taxon>Penicillium</taxon>
    </lineage>
</organism>
<comment type="caution">
    <text evidence="2">The sequence shown here is derived from an EMBL/GenBank/DDBJ whole genome shotgun (WGS) entry which is preliminary data.</text>
</comment>
<protein>
    <submittedName>
        <fullName evidence="2">Uncharacterized protein</fullName>
    </submittedName>
</protein>
<dbReference type="EMBL" id="CAJVPA010000022">
    <property type="protein sequence ID" value="CAG8238666.1"/>
    <property type="molecule type" value="Genomic_DNA"/>
</dbReference>
<evidence type="ECO:0000313" key="3">
    <source>
        <dbReference type="Proteomes" id="UP001152646"/>
    </source>
</evidence>
<accession>A0A9W4I834</accession>
<feature type="compositionally biased region" description="Basic residues" evidence="1">
    <location>
        <begin position="18"/>
        <end position="27"/>
    </location>
</feature>
<gene>
    <name evidence="2" type="ORF">PSALAMII_LOCUS488</name>
</gene>
<name>A0A9W4I834_9EURO</name>